<keyword evidence="2" id="KW-0677">Repeat</keyword>
<evidence type="ECO:0000256" key="1">
    <source>
        <dbReference type="ARBA" id="ARBA00022679"/>
    </source>
</evidence>
<reference evidence="4 5" key="1">
    <citation type="submission" date="2022-04" db="EMBL/GenBank/DDBJ databases">
        <title>Occurrence of NDM-1-producing Shewanella putrefaciens and Acinetobacter portensis in a dairy farm from China.</title>
        <authorList>
            <person name="Li R."/>
            <person name="Zhang L."/>
        </authorList>
    </citation>
    <scope>NUCLEOTIDE SEQUENCE [LARGE SCALE GENOMIC DNA]</scope>
    <source>
        <strain evidence="4 5">JNE5</strain>
    </source>
</reference>
<dbReference type="Pfam" id="PF00132">
    <property type="entry name" value="Hexapep"/>
    <property type="match status" value="1"/>
</dbReference>
<evidence type="ECO:0000256" key="3">
    <source>
        <dbReference type="ARBA" id="ARBA00023315"/>
    </source>
</evidence>
<organism evidence="4 5">
    <name type="scientific">Acinetobacter portensis</name>
    <dbReference type="NCBI Taxonomy" id="1839785"/>
    <lineage>
        <taxon>Bacteria</taxon>
        <taxon>Pseudomonadati</taxon>
        <taxon>Pseudomonadota</taxon>
        <taxon>Gammaproteobacteria</taxon>
        <taxon>Moraxellales</taxon>
        <taxon>Moraxellaceae</taxon>
        <taxon>Acinetobacter</taxon>
    </lineage>
</organism>
<dbReference type="InterPro" id="IPR011004">
    <property type="entry name" value="Trimer_LpxA-like_sf"/>
</dbReference>
<evidence type="ECO:0000256" key="2">
    <source>
        <dbReference type="ARBA" id="ARBA00022737"/>
    </source>
</evidence>
<dbReference type="PANTHER" id="PTHR23416">
    <property type="entry name" value="SIALIC ACID SYNTHASE-RELATED"/>
    <property type="match status" value="1"/>
</dbReference>
<dbReference type="InterPro" id="IPR018357">
    <property type="entry name" value="Hexapep_transf_CS"/>
</dbReference>
<accession>A0ABY4JTS4</accession>
<dbReference type="Proteomes" id="UP000831422">
    <property type="component" value="Chromosome"/>
</dbReference>
<dbReference type="InterPro" id="IPR051159">
    <property type="entry name" value="Hexapeptide_acetyltransf"/>
</dbReference>
<dbReference type="Gene3D" id="2.160.10.10">
    <property type="entry name" value="Hexapeptide repeat proteins"/>
    <property type="match status" value="1"/>
</dbReference>
<dbReference type="CDD" id="cd04647">
    <property type="entry name" value="LbH_MAT_like"/>
    <property type="match status" value="1"/>
</dbReference>
<dbReference type="EMBL" id="CP096120">
    <property type="protein sequence ID" value="UPO22840.1"/>
    <property type="molecule type" value="Genomic_DNA"/>
</dbReference>
<keyword evidence="1" id="KW-0808">Transferase</keyword>
<dbReference type="PROSITE" id="PS00101">
    <property type="entry name" value="HEXAPEP_TRANSFERASES"/>
    <property type="match status" value="1"/>
</dbReference>
<dbReference type="Pfam" id="PF14602">
    <property type="entry name" value="Hexapep_2"/>
    <property type="match status" value="1"/>
</dbReference>
<name>A0ABY4JTS4_9GAMM</name>
<dbReference type="RefSeq" id="WP_248101423.1">
    <property type="nucleotide sequence ID" value="NZ_CP096120.1"/>
</dbReference>
<dbReference type="SUPFAM" id="SSF51161">
    <property type="entry name" value="Trimeric LpxA-like enzymes"/>
    <property type="match status" value="1"/>
</dbReference>
<keyword evidence="5" id="KW-1185">Reference proteome</keyword>
<gene>
    <name evidence="4" type="ORF">MZO21_10240</name>
</gene>
<protein>
    <submittedName>
        <fullName evidence="4">Acyltransferase</fullName>
    </submittedName>
</protein>
<evidence type="ECO:0000313" key="4">
    <source>
        <dbReference type="EMBL" id="UPO22840.1"/>
    </source>
</evidence>
<keyword evidence="3 4" id="KW-0012">Acyltransferase</keyword>
<proteinExistence type="predicted"/>
<dbReference type="GO" id="GO:0016746">
    <property type="term" value="F:acyltransferase activity"/>
    <property type="evidence" value="ECO:0007669"/>
    <property type="project" value="UniProtKB-KW"/>
</dbReference>
<dbReference type="InterPro" id="IPR001451">
    <property type="entry name" value="Hexapep"/>
</dbReference>
<evidence type="ECO:0000313" key="5">
    <source>
        <dbReference type="Proteomes" id="UP000831422"/>
    </source>
</evidence>
<sequence length="115" mass="12507">MNNTAINNNFSIIADKTSITIEENCLIGPNLFITDSDFHGLEVENRNNGNYVCLPVHIGKNVFIGENVRILKGVHIGDGAVIGNSSLVTKNVPTHTVYAGNPAKFIKKLLTSEKE</sequence>